<dbReference type="RefSeq" id="WP_185001771.1">
    <property type="nucleotide sequence ID" value="NZ_BAAAUI010000022.1"/>
</dbReference>
<accession>A0A7W7C7B1</accession>
<dbReference type="AlphaFoldDB" id="A0A7W7C7B1"/>
<proteinExistence type="predicted"/>
<dbReference type="InterPro" id="IPR024020">
    <property type="entry name" value="Anit_sigma_mycothiol_RsrA"/>
</dbReference>
<dbReference type="Pfam" id="PF13490">
    <property type="entry name" value="zf-HC2"/>
    <property type="match status" value="1"/>
</dbReference>
<reference evidence="2 3" key="1">
    <citation type="submission" date="2020-08" db="EMBL/GenBank/DDBJ databases">
        <title>Sequencing the genomes of 1000 actinobacteria strains.</title>
        <authorList>
            <person name="Klenk H.-P."/>
        </authorList>
    </citation>
    <scope>NUCLEOTIDE SEQUENCE [LARGE SCALE GENOMIC DNA]</scope>
    <source>
        <strain evidence="2 3">DSM 44230</strain>
    </source>
</reference>
<protein>
    <submittedName>
        <fullName evidence="2">Mycothiol system anti-sigma-R factor</fullName>
    </submittedName>
</protein>
<comment type="caution">
    <text evidence="2">The sequence shown here is derived from an EMBL/GenBank/DDBJ whole genome shotgun (WGS) entry which is preliminary data.</text>
</comment>
<dbReference type="Proteomes" id="UP000533598">
    <property type="component" value="Unassembled WGS sequence"/>
</dbReference>
<name>A0A7W7C7B1_9PSEU</name>
<dbReference type="InterPro" id="IPR027383">
    <property type="entry name" value="Znf_put"/>
</dbReference>
<sequence>MSCDESAETNCKDVLAEVWMFLDQECDRTRRELLRQHLDECSPCLEQYGIDEYLKALLARKCGGEAAPDTLKQRLRASIRRTVLEQAEVTVECGPDGKTVEVSLRVERIELHEPVKQDD</sequence>
<evidence type="ECO:0000313" key="2">
    <source>
        <dbReference type="EMBL" id="MBB4675869.1"/>
    </source>
</evidence>
<evidence type="ECO:0000313" key="3">
    <source>
        <dbReference type="Proteomes" id="UP000533598"/>
    </source>
</evidence>
<organism evidence="2 3">
    <name type="scientific">Crossiella cryophila</name>
    <dbReference type="NCBI Taxonomy" id="43355"/>
    <lineage>
        <taxon>Bacteria</taxon>
        <taxon>Bacillati</taxon>
        <taxon>Actinomycetota</taxon>
        <taxon>Actinomycetes</taxon>
        <taxon>Pseudonocardiales</taxon>
        <taxon>Pseudonocardiaceae</taxon>
        <taxon>Crossiella</taxon>
    </lineage>
</organism>
<feature type="domain" description="Putative zinc-finger" evidence="1">
    <location>
        <begin position="11"/>
        <end position="44"/>
    </location>
</feature>
<evidence type="ECO:0000259" key="1">
    <source>
        <dbReference type="Pfam" id="PF13490"/>
    </source>
</evidence>
<gene>
    <name evidence="2" type="ORF">HNR67_001987</name>
</gene>
<keyword evidence="3" id="KW-1185">Reference proteome</keyword>
<dbReference type="EMBL" id="JACHMH010000001">
    <property type="protein sequence ID" value="MBB4675869.1"/>
    <property type="molecule type" value="Genomic_DNA"/>
</dbReference>
<dbReference type="NCBIfam" id="TIGR03988">
    <property type="entry name" value="antisig_RsrA"/>
    <property type="match status" value="1"/>
</dbReference>